<dbReference type="Gene3D" id="2.40.160.60">
    <property type="entry name" value="Outer membrane protein transport protein (OMPP1/FadL/TodX)"/>
    <property type="match status" value="1"/>
</dbReference>
<protein>
    <submittedName>
        <fullName evidence="1">PorV/PorQ family protein</fullName>
    </submittedName>
</protein>
<accession>A0A5C6RNE1</accession>
<gene>
    <name evidence="1" type="ORF">FRY97_09215</name>
</gene>
<name>A0A5C6RNE1_9BACT</name>
<dbReference type="EMBL" id="VOOR01000016">
    <property type="protein sequence ID" value="TXB63425.1"/>
    <property type="molecule type" value="Genomic_DNA"/>
</dbReference>
<keyword evidence="2" id="KW-1185">Reference proteome</keyword>
<dbReference type="AlphaFoldDB" id="A0A5C6RNE1"/>
<proteinExistence type="predicted"/>
<evidence type="ECO:0000313" key="1">
    <source>
        <dbReference type="EMBL" id="TXB63425.1"/>
    </source>
</evidence>
<evidence type="ECO:0000313" key="2">
    <source>
        <dbReference type="Proteomes" id="UP000321580"/>
    </source>
</evidence>
<reference evidence="1 2" key="1">
    <citation type="submission" date="2019-08" db="EMBL/GenBank/DDBJ databases">
        <title>Genome of Phaeodactylibacter luteus.</title>
        <authorList>
            <person name="Bowman J.P."/>
        </authorList>
    </citation>
    <scope>NUCLEOTIDE SEQUENCE [LARGE SCALE GENOMIC DNA]</scope>
    <source>
        <strain evidence="1 2">KCTC 42180</strain>
    </source>
</reference>
<dbReference type="Proteomes" id="UP000321580">
    <property type="component" value="Unassembled WGS sequence"/>
</dbReference>
<comment type="caution">
    <text evidence="1">The sequence shown here is derived from an EMBL/GenBank/DDBJ whole genome shotgun (WGS) entry which is preliminary data.</text>
</comment>
<sequence>MVLGASIAGKAQKYSNEFLTIGVGARAHGMGTAVAATVGDVTAGLWNPAGLAQIDTAEGLQLGAMHAEWFAGVSKFDYLGFTPPLGNGARLGFSLVRFGIDGIPNTLSLYNSDGTVNFDQVTEFSAADYAFLVSYAKPLKVKKGELLAGGSVKVIHRRIGPFANSWGFGLDAGLQYHIKGWSFGLVAKDITSTFNAWSFSFTEAEKETLALTNNEVPINSVEITRPQVVLGAARRFAVKNIGLTPEVNFILTTDGQRNTLVSADPVSMDLAGGVEADYKNFLFLRAGVSQFQQFTDFEGSEQLRMRPSLGVGFRISKFVVDYAYTDLGSEESTYSHIISLRLAIRPKGSR</sequence>
<dbReference type="NCBIfam" id="NF033709">
    <property type="entry name" value="PorV_fam"/>
    <property type="match status" value="1"/>
</dbReference>
<dbReference type="OrthoDB" id="9808507at2"/>
<organism evidence="1 2">
    <name type="scientific">Phaeodactylibacter luteus</name>
    <dbReference type="NCBI Taxonomy" id="1564516"/>
    <lineage>
        <taxon>Bacteria</taxon>
        <taxon>Pseudomonadati</taxon>
        <taxon>Bacteroidota</taxon>
        <taxon>Saprospiria</taxon>
        <taxon>Saprospirales</taxon>
        <taxon>Haliscomenobacteraceae</taxon>
        <taxon>Phaeodactylibacter</taxon>
    </lineage>
</organism>